<evidence type="ECO:0000313" key="2">
    <source>
        <dbReference type="Proteomes" id="UP000064920"/>
    </source>
</evidence>
<dbReference type="AlphaFoldDB" id="A0A0N9ZJL8"/>
<organism evidence="1 2">
    <name type="scientific">Celeribacter marinus</name>
    <dbReference type="NCBI Taxonomy" id="1397108"/>
    <lineage>
        <taxon>Bacteria</taxon>
        <taxon>Pseudomonadati</taxon>
        <taxon>Pseudomonadota</taxon>
        <taxon>Alphaproteobacteria</taxon>
        <taxon>Rhodobacterales</taxon>
        <taxon>Roseobacteraceae</taxon>
        <taxon>Celeribacter</taxon>
    </lineage>
</organism>
<accession>A0A0N9ZJL8</accession>
<protein>
    <submittedName>
        <fullName evidence="1">Uncharacterized protein</fullName>
    </submittedName>
</protein>
<keyword evidence="2" id="KW-1185">Reference proteome</keyword>
<proteinExistence type="predicted"/>
<gene>
    <name evidence="1" type="ORF">IMCC12053_2961</name>
</gene>
<sequence length="55" mass="5856">MGRRARCGGKRGPFHLEDHPKGRVGKGLCGNWRPLITQVVKICSVSGARVAISAA</sequence>
<dbReference type="KEGG" id="cmar:IMCC12053_2961"/>
<dbReference type="Proteomes" id="UP000064920">
    <property type="component" value="Chromosome"/>
</dbReference>
<evidence type="ECO:0000313" key="1">
    <source>
        <dbReference type="EMBL" id="ALI56908.1"/>
    </source>
</evidence>
<dbReference type="PATRIC" id="fig|1397108.4.peg.3043"/>
<name>A0A0N9ZJL8_9RHOB</name>
<dbReference type="EMBL" id="CP012023">
    <property type="protein sequence ID" value="ALI56908.1"/>
    <property type="molecule type" value="Genomic_DNA"/>
</dbReference>
<dbReference type="STRING" id="1397108.IMCC12053_2961"/>
<reference evidence="2" key="1">
    <citation type="submission" date="2015-05" db="EMBL/GenBank/DDBJ databases">
        <authorList>
            <person name="Oh H.-M."/>
            <person name="Yang J.-A."/>
            <person name="Cho J.-C."/>
            <person name="Kang I."/>
        </authorList>
    </citation>
    <scope>NUCLEOTIDE SEQUENCE [LARGE SCALE GENOMIC DNA]</scope>
    <source>
        <strain evidence="2">IMCC 12053</strain>
    </source>
</reference>